<sequence>LHGQAEDPRHRRSRRALRAALRQALQV</sequence>
<feature type="non-terminal residue" evidence="1">
    <location>
        <position position="1"/>
    </location>
</feature>
<organism evidence="1">
    <name type="scientific">uncultured Frankineae bacterium</name>
    <dbReference type="NCBI Taxonomy" id="437475"/>
    <lineage>
        <taxon>Bacteria</taxon>
        <taxon>Bacillati</taxon>
        <taxon>Actinomycetota</taxon>
        <taxon>Actinomycetes</taxon>
        <taxon>Frankiales</taxon>
        <taxon>environmental samples</taxon>
    </lineage>
</organism>
<reference evidence="1" key="1">
    <citation type="submission" date="2020-02" db="EMBL/GenBank/DDBJ databases">
        <authorList>
            <person name="Meier V. D."/>
        </authorList>
    </citation>
    <scope>NUCLEOTIDE SEQUENCE</scope>
    <source>
        <strain evidence="1">AVDCRST_MAG16</strain>
    </source>
</reference>
<evidence type="ECO:0000313" key="1">
    <source>
        <dbReference type="EMBL" id="CAA9346126.1"/>
    </source>
</evidence>
<dbReference type="GO" id="GO:0005840">
    <property type="term" value="C:ribosome"/>
    <property type="evidence" value="ECO:0007669"/>
    <property type="project" value="UniProtKB-KW"/>
</dbReference>
<gene>
    <name evidence="1" type="ORF">AVDCRST_MAG16-2065</name>
</gene>
<keyword evidence="1" id="KW-0687">Ribonucleoprotein</keyword>
<dbReference type="AlphaFoldDB" id="A0A6J4M299"/>
<dbReference type="EMBL" id="CADCUE010000185">
    <property type="protein sequence ID" value="CAA9346126.1"/>
    <property type="molecule type" value="Genomic_DNA"/>
</dbReference>
<keyword evidence="1" id="KW-0689">Ribosomal protein</keyword>
<protein>
    <submittedName>
        <fullName evidence="1">LSU ribosomal protein L31p @ LSU ribosomal protein L31p, zinc-dependent</fullName>
    </submittedName>
</protein>
<proteinExistence type="predicted"/>
<accession>A0A6J4M299</accession>
<name>A0A6J4M299_9ACTN</name>
<feature type="non-terminal residue" evidence="1">
    <location>
        <position position="27"/>
    </location>
</feature>